<feature type="domain" description="GGDEF" evidence="1">
    <location>
        <begin position="13"/>
        <end position="48"/>
    </location>
</feature>
<name>A0ABX1LPF2_9CYAN</name>
<protein>
    <submittedName>
        <fullName evidence="2">Diguanylate cyclase</fullName>
    </submittedName>
</protein>
<accession>A0ABX1LPF2</accession>
<dbReference type="RefSeq" id="WP_169362254.1">
    <property type="nucleotide sequence ID" value="NZ_JAAVJL010000001.1"/>
</dbReference>
<dbReference type="Pfam" id="PF00990">
    <property type="entry name" value="GGDEF"/>
    <property type="match status" value="1"/>
</dbReference>
<keyword evidence="3" id="KW-1185">Reference proteome</keyword>
<proteinExistence type="predicted"/>
<dbReference type="InterPro" id="IPR000160">
    <property type="entry name" value="GGDEF_dom"/>
</dbReference>
<evidence type="ECO:0000259" key="1">
    <source>
        <dbReference type="Pfam" id="PF00990"/>
    </source>
</evidence>
<reference evidence="2 3" key="1">
    <citation type="submission" date="2020-03" db="EMBL/GenBank/DDBJ databases">
        <title>Draft Genome Sequence of 2-Methylisoborneol Producing Pseudanabaena yagii Strain GIHE-NHR1 Isolated from North Han River in South Korea.</title>
        <authorList>
            <person name="Jeong J."/>
        </authorList>
    </citation>
    <scope>NUCLEOTIDE SEQUENCE [LARGE SCALE GENOMIC DNA]</scope>
    <source>
        <strain evidence="2 3">GIHE-NHR1</strain>
    </source>
</reference>
<comment type="caution">
    <text evidence="2">The sequence shown here is derived from an EMBL/GenBank/DDBJ whole genome shotgun (WGS) entry which is preliminary data.</text>
</comment>
<dbReference type="Proteomes" id="UP000738376">
    <property type="component" value="Unassembled WGS sequence"/>
</dbReference>
<evidence type="ECO:0000313" key="2">
    <source>
        <dbReference type="EMBL" id="NMF57193.1"/>
    </source>
</evidence>
<sequence>MRLTAQKVEVIVNIDGLTQIANHRCFTDRLEKEWLRLCREYKPITLILSLDKTIEIPD</sequence>
<dbReference type="EMBL" id="JAAVJL010000001">
    <property type="protein sequence ID" value="NMF57193.1"/>
    <property type="molecule type" value="Genomic_DNA"/>
</dbReference>
<organism evidence="2 3">
    <name type="scientific">Pseudanabaena yagii GIHE-NHR1</name>
    <dbReference type="NCBI Taxonomy" id="2722753"/>
    <lineage>
        <taxon>Bacteria</taxon>
        <taxon>Bacillati</taxon>
        <taxon>Cyanobacteriota</taxon>
        <taxon>Cyanophyceae</taxon>
        <taxon>Pseudanabaenales</taxon>
        <taxon>Pseudanabaenaceae</taxon>
        <taxon>Pseudanabaena</taxon>
        <taxon>Pseudanabaena yagii</taxon>
    </lineage>
</organism>
<evidence type="ECO:0000313" key="3">
    <source>
        <dbReference type="Proteomes" id="UP000738376"/>
    </source>
</evidence>
<gene>
    <name evidence="2" type="ORF">HC246_03955</name>
</gene>